<dbReference type="Proteomes" id="UP000789920">
    <property type="component" value="Unassembled WGS sequence"/>
</dbReference>
<keyword evidence="2" id="KW-1185">Reference proteome</keyword>
<accession>A0ACA9SIX8</accession>
<reference evidence="1" key="1">
    <citation type="submission" date="2021-06" db="EMBL/GenBank/DDBJ databases">
        <authorList>
            <person name="Kallberg Y."/>
            <person name="Tangrot J."/>
            <person name="Rosling A."/>
        </authorList>
    </citation>
    <scope>NUCLEOTIDE SEQUENCE</scope>
    <source>
        <strain evidence="1">MA461A</strain>
    </source>
</reference>
<feature type="non-terminal residue" evidence="1">
    <location>
        <position position="1"/>
    </location>
</feature>
<gene>
    <name evidence="1" type="ORF">RPERSI_LOCUS31799</name>
</gene>
<proteinExistence type="predicted"/>
<evidence type="ECO:0000313" key="1">
    <source>
        <dbReference type="EMBL" id="CAG8841266.1"/>
    </source>
</evidence>
<organism evidence="1 2">
    <name type="scientific">Racocetra persica</name>
    <dbReference type="NCBI Taxonomy" id="160502"/>
    <lineage>
        <taxon>Eukaryota</taxon>
        <taxon>Fungi</taxon>
        <taxon>Fungi incertae sedis</taxon>
        <taxon>Mucoromycota</taxon>
        <taxon>Glomeromycotina</taxon>
        <taxon>Glomeromycetes</taxon>
        <taxon>Diversisporales</taxon>
        <taxon>Gigasporaceae</taxon>
        <taxon>Racocetra</taxon>
    </lineage>
</organism>
<protein>
    <submittedName>
        <fullName evidence="1">15437_t:CDS:1</fullName>
    </submittedName>
</protein>
<feature type="non-terminal residue" evidence="1">
    <location>
        <position position="184"/>
    </location>
</feature>
<sequence length="184" mass="20377">VYHLNSRLQKAAADRDLQRKELRNLKKQRKRQSAEQNPDDDIVIMVPTQKTTTVDNSEETPTVIVNSEGSDGKTTITRIKRPKDKASADSDTDGSVDLDALIAEGSDLDSNAIQLNDDGLDDGDDSFWKIDPAELEKHLSPSTTPLRRPSPDPQITPTFPISNRPVSMIAEEDENLSDTPLEID</sequence>
<evidence type="ECO:0000313" key="2">
    <source>
        <dbReference type="Proteomes" id="UP000789920"/>
    </source>
</evidence>
<dbReference type="EMBL" id="CAJVQC010129742">
    <property type="protein sequence ID" value="CAG8841266.1"/>
    <property type="molecule type" value="Genomic_DNA"/>
</dbReference>
<comment type="caution">
    <text evidence="1">The sequence shown here is derived from an EMBL/GenBank/DDBJ whole genome shotgun (WGS) entry which is preliminary data.</text>
</comment>
<name>A0ACA9SIX8_9GLOM</name>